<dbReference type="SUPFAM" id="SSF52540">
    <property type="entry name" value="P-loop containing nucleoside triphosphate hydrolases"/>
    <property type="match status" value="1"/>
</dbReference>
<evidence type="ECO:0000313" key="2">
    <source>
        <dbReference type="EMBL" id="TFH81911.1"/>
    </source>
</evidence>
<dbReference type="EMBL" id="SGVY01000015">
    <property type="protein sequence ID" value="TFH81911.1"/>
    <property type="molecule type" value="Genomic_DNA"/>
</dbReference>
<accession>A0A4Y8VNN0</accession>
<keyword evidence="3" id="KW-1185">Reference proteome</keyword>
<proteinExistence type="predicted"/>
<dbReference type="InterPro" id="IPR011579">
    <property type="entry name" value="ATPase_dom"/>
</dbReference>
<sequence>MDKLIGRKLEQAKLQACMESERSEFVVVYGRRRIGKTFLVRRFFKDNYAFSFVGKHEMRREQQLAEFAKELMCYSHSTFVPQLKNWTEAFDALQRLLETYNIPGKKVVFFDEMPWMDTPKSDFVSALENFWNGWANMRDDIVLVACGSATSWMVDKLLHNQGGLFNRITQKIYLRPFKLSEMEQYLDEKHFGWNRYQIAQCYMILGGIPFYLTLLNPKLSLLSNIDELFFADAHAMLRTEYNELYSTLFKRPDNYLAVIRMLTERKEGFTRKEISEKTKLGGAALSKILSDLEQCDFIFSYARYGNAKNNAIYRIKDFYTLFYYKYVNGIDTKDSLRWTHLSSTPQVSSWQGFSFELLCLLHLDEIKKALGIDRILNDASAWRSRQPEQNTQIDLVIERADHNINLCEMKFSSGMYAIDKGYEQKLRERMSIFLAETMTRCSTRITMVTTYGVLQNKHSGIVNDEVLLDDLFE</sequence>
<dbReference type="AlphaFoldDB" id="A0A4Y8VNN0"/>
<dbReference type="InterPro" id="IPR036390">
    <property type="entry name" value="WH_DNA-bd_sf"/>
</dbReference>
<dbReference type="OrthoDB" id="9813134at2"/>
<dbReference type="PANTHER" id="PTHR34704:SF1">
    <property type="entry name" value="ATPASE"/>
    <property type="match status" value="1"/>
</dbReference>
<reference evidence="2 3" key="1">
    <citation type="submission" date="2019-02" db="EMBL/GenBank/DDBJ databases">
        <title>Draft Genome Sequence of the Prevotella sp. BCRC 81118, Isolated from Human Feces.</title>
        <authorList>
            <person name="Huang C.-H."/>
        </authorList>
    </citation>
    <scope>NUCLEOTIDE SEQUENCE [LARGE SCALE GENOMIC DNA]</scope>
    <source>
        <strain evidence="2 3">BCRC 81118</strain>
    </source>
</reference>
<evidence type="ECO:0000313" key="3">
    <source>
        <dbReference type="Proteomes" id="UP000297872"/>
    </source>
</evidence>
<organism evidence="2 3">
    <name type="scientific">Segatella hominis</name>
    <dbReference type="NCBI Taxonomy" id="2518605"/>
    <lineage>
        <taxon>Bacteria</taxon>
        <taxon>Pseudomonadati</taxon>
        <taxon>Bacteroidota</taxon>
        <taxon>Bacteroidia</taxon>
        <taxon>Bacteroidales</taxon>
        <taxon>Prevotellaceae</taxon>
        <taxon>Segatella</taxon>
    </lineage>
</organism>
<keyword evidence="2" id="KW-0547">Nucleotide-binding</keyword>
<comment type="caution">
    <text evidence="2">The sequence shown here is derived from an EMBL/GenBank/DDBJ whole genome shotgun (WGS) entry which is preliminary data.</text>
</comment>
<feature type="domain" description="ATPase" evidence="1">
    <location>
        <begin position="7"/>
        <end position="214"/>
    </location>
</feature>
<gene>
    <name evidence="2" type="ORF">EXN75_07445</name>
</gene>
<dbReference type="PANTHER" id="PTHR34704">
    <property type="entry name" value="ATPASE"/>
    <property type="match status" value="1"/>
</dbReference>
<dbReference type="InterPro" id="IPR027417">
    <property type="entry name" value="P-loop_NTPase"/>
</dbReference>
<dbReference type="Proteomes" id="UP000297872">
    <property type="component" value="Unassembled WGS sequence"/>
</dbReference>
<keyword evidence="2" id="KW-0067">ATP-binding</keyword>
<dbReference type="SUPFAM" id="SSF46785">
    <property type="entry name" value="Winged helix' DNA-binding domain"/>
    <property type="match status" value="1"/>
</dbReference>
<evidence type="ECO:0000259" key="1">
    <source>
        <dbReference type="Pfam" id="PF01637"/>
    </source>
</evidence>
<dbReference type="RefSeq" id="WP_134843311.1">
    <property type="nucleotide sequence ID" value="NZ_SGVY01000015.1"/>
</dbReference>
<name>A0A4Y8VNN0_9BACT</name>
<protein>
    <submittedName>
        <fullName evidence="2">ATP-binding protein</fullName>
    </submittedName>
</protein>
<dbReference type="Pfam" id="PF01637">
    <property type="entry name" value="ATPase_2"/>
    <property type="match status" value="1"/>
</dbReference>
<dbReference type="GeneID" id="302995124"/>
<dbReference type="GO" id="GO:0005524">
    <property type="term" value="F:ATP binding"/>
    <property type="evidence" value="ECO:0007669"/>
    <property type="project" value="UniProtKB-KW"/>
</dbReference>
<dbReference type="Gene3D" id="3.40.50.300">
    <property type="entry name" value="P-loop containing nucleotide triphosphate hydrolases"/>
    <property type="match status" value="1"/>
</dbReference>